<protein>
    <recommendedName>
        <fullName evidence="5 14">Delta-aminolevulinic acid dehydratase</fullName>
        <ecNumber evidence="4 14">4.2.1.24</ecNumber>
    </recommendedName>
</protein>
<dbReference type="Proteomes" id="UP000008237">
    <property type="component" value="Unassembled WGS sequence"/>
</dbReference>
<dbReference type="GO" id="GO:0004655">
    <property type="term" value="F:porphobilinogen synthase activity"/>
    <property type="evidence" value="ECO:0007669"/>
    <property type="project" value="UniProtKB-EC"/>
</dbReference>
<dbReference type="PANTHER" id="PTHR11458">
    <property type="entry name" value="DELTA-AMINOLEVULINIC ACID DEHYDRATASE"/>
    <property type="match status" value="1"/>
</dbReference>
<comment type="function">
    <text evidence="11">Catalyzes an early step in the biosynthesis of tetrapyrroles. Binds two molecules of 5-aminolevulinate per subunit, each at a distinct site, and catalyzes their condensation to form porphobilinogen.</text>
</comment>
<dbReference type="SMART" id="SM01004">
    <property type="entry name" value="ALAD"/>
    <property type="match status" value="1"/>
</dbReference>
<evidence type="ECO:0000313" key="18">
    <source>
        <dbReference type="Proteomes" id="UP000008237"/>
    </source>
</evidence>
<dbReference type="PRINTS" id="PR00144">
    <property type="entry name" value="DALDHYDRTASE"/>
</dbReference>
<keyword evidence="18" id="KW-1185">Reference proteome</keyword>
<dbReference type="InterPro" id="IPR030656">
    <property type="entry name" value="ALAD_AS"/>
</dbReference>
<dbReference type="OrthoDB" id="2401965at2759"/>
<feature type="compositionally biased region" description="Basic and acidic residues" evidence="16">
    <location>
        <begin position="1"/>
        <end position="18"/>
    </location>
</feature>
<evidence type="ECO:0000313" key="17">
    <source>
        <dbReference type="EMBL" id="EFN86832.1"/>
    </source>
</evidence>
<evidence type="ECO:0000256" key="4">
    <source>
        <dbReference type="ARBA" id="ARBA00012053"/>
    </source>
</evidence>
<comment type="similarity">
    <text evidence="3 15">Belongs to the ALAD family.</text>
</comment>
<comment type="cofactor">
    <cofactor evidence="1">
        <name>Zn(2+)</name>
        <dbReference type="ChEBI" id="CHEBI:29105"/>
    </cofactor>
</comment>
<evidence type="ECO:0000256" key="3">
    <source>
        <dbReference type="ARBA" id="ARBA00008055"/>
    </source>
</evidence>
<keyword evidence="7" id="KW-0862">Zinc</keyword>
<comment type="subunit">
    <text evidence="12">Homooctamer; active form. Homohexamer; low activity form.</text>
</comment>
<dbReference type="NCBIfam" id="NF006762">
    <property type="entry name" value="PRK09283.1"/>
    <property type="match status" value="1"/>
</dbReference>
<organism evidence="18">
    <name type="scientific">Harpegnathos saltator</name>
    <name type="common">Jerdon's jumping ant</name>
    <dbReference type="NCBI Taxonomy" id="610380"/>
    <lineage>
        <taxon>Eukaryota</taxon>
        <taxon>Metazoa</taxon>
        <taxon>Ecdysozoa</taxon>
        <taxon>Arthropoda</taxon>
        <taxon>Hexapoda</taxon>
        <taxon>Insecta</taxon>
        <taxon>Pterygota</taxon>
        <taxon>Neoptera</taxon>
        <taxon>Endopterygota</taxon>
        <taxon>Hymenoptera</taxon>
        <taxon>Apocrita</taxon>
        <taxon>Aculeata</taxon>
        <taxon>Formicoidea</taxon>
        <taxon>Formicidae</taxon>
        <taxon>Ponerinae</taxon>
        <taxon>Ponerini</taxon>
        <taxon>Harpegnathos</taxon>
    </lineage>
</organism>
<evidence type="ECO:0000256" key="5">
    <source>
        <dbReference type="ARBA" id="ARBA00020771"/>
    </source>
</evidence>
<sequence>MLQIKEVNKEEKVKQIQEKEEEEEEENIDDARSIVTLKNIIYTPNLKAKHILHSGIFHPLLQEWQSKSSNNYDAFNLMYPIFVTDAENIEIVKSMPGVYRLPLCWIVSFLEPLVKEGLKSILVFGVLKNLSKDVDGYHADSKYSPVIQAIGIIKDYFPNLVIACDVCLCSYTSLGHCGLVRGDGSIDNNASIKRIAQIALAYANAGAHIVAPSDMMDGRVGAIKNILMDNDLSHKVAVLSYSAKFASSFYGPFRKVSNSAPLMGDRKRYQLPPGSTGLALRAAARDVEEGADMLMVKPGLPYLDIIKRIKDAHPEYPLFVYQVSGEYAMLRHAADKNIIKLLETVHETISCMRRAGADCIITYFTPLLLKAWLNKPAKY</sequence>
<reference evidence="17 18" key="1">
    <citation type="journal article" date="2010" name="Science">
        <title>Genomic comparison of the ants Camponotus floridanus and Harpegnathos saltator.</title>
        <authorList>
            <person name="Bonasio R."/>
            <person name="Zhang G."/>
            <person name="Ye C."/>
            <person name="Mutti N.S."/>
            <person name="Fang X."/>
            <person name="Qin N."/>
            <person name="Donahue G."/>
            <person name="Yang P."/>
            <person name="Li Q."/>
            <person name="Li C."/>
            <person name="Zhang P."/>
            <person name="Huang Z."/>
            <person name="Berger S.L."/>
            <person name="Reinberg D."/>
            <person name="Wang J."/>
            <person name="Liebig J."/>
        </authorList>
    </citation>
    <scope>NUCLEOTIDE SEQUENCE [LARGE SCALE GENOMIC DNA]</scope>
    <source>
        <strain evidence="17 18">R22 G/1</strain>
    </source>
</reference>
<evidence type="ECO:0000256" key="13">
    <source>
        <dbReference type="ARBA" id="ARBA00047651"/>
    </source>
</evidence>
<dbReference type="PROSITE" id="PS00169">
    <property type="entry name" value="D_ALA_DEHYDRATASE"/>
    <property type="match status" value="1"/>
</dbReference>
<dbReference type="InterPro" id="IPR013785">
    <property type="entry name" value="Aldolase_TIM"/>
</dbReference>
<comment type="catalytic activity">
    <reaction evidence="13 14">
        <text>2 5-aminolevulinate = porphobilinogen + 2 H2O + H(+)</text>
        <dbReference type="Rhea" id="RHEA:24064"/>
        <dbReference type="ChEBI" id="CHEBI:15377"/>
        <dbReference type="ChEBI" id="CHEBI:15378"/>
        <dbReference type="ChEBI" id="CHEBI:58126"/>
        <dbReference type="ChEBI" id="CHEBI:356416"/>
        <dbReference type="EC" id="4.2.1.24"/>
    </reaction>
</comment>
<dbReference type="EC" id="4.2.1.24" evidence="4 14"/>
<evidence type="ECO:0000256" key="16">
    <source>
        <dbReference type="SAM" id="MobiDB-lite"/>
    </source>
</evidence>
<comment type="pathway">
    <text evidence="2">Porphyrin-containing compound metabolism; protoporphyrin-IX biosynthesis; coproporphyrinogen-III from 5-aminolevulinate: step 1/4.</text>
</comment>
<keyword evidence="6" id="KW-0479">Metal-binding</keyword>
<dbReference type="GO" id="GO:0008270">
    <property type="term" value="F:zinc ion binding"/>
    <property type="evidence" value="ECO:0007669"/>
    <property type="project" value="TreeGrafter"/>
</dbReference>
<accession>E2BBQ6</accession>
<dbReference type="InParanoid" id="E2BBQ6"/>
<keyword evidence="9 14" id="KW-0456">Lyase</keyword>
<dbReference type="AlphaFoldDB" id="E2BBQ6"/>
<name>E2BBQ6_HARSA</name>
<evidence type="ECO:0000256" key="11">
    <source>
        <dbReference type="ARBA" id="ARBA00025628"/>
    </source>
</evidence>
<evidence type="ECO:0000256" key="10">
    <source>
        <dbReference type="ARBA" id="ARBA00023244"/>
    </source>
</evidence>
<dbReference type="Pfam" id="PF00490">
    <property type="entry name" value="ALAD"/>
    <property type="match status" value="1"/>
</dbReference>
<dbReference type="FunCoup" id="E2BBQ6">
    <property type="interactions" value="852"/>
</dbReference>
<dbReference type="PANTHER" id="PTHR11458:SF0">
    <property type="entry name" value="DELTA-AMINOLEVULINIC ACID DEHYDRATASE"/>
    <property type="match status" value="1"/>
</dbReference>
<dbReference type="SUPFAM" id="SSF51569">
    <property type="entry name" value="Aldolase"/>
    <property type="match status" value="1"/>
</dbReference>
<evidence type="ECO:0000256" key="8">
    <source>
        <dbReference type="ARBA" id="ARBA00023133"/>
    </source>
</evidence>
<evidence type="ECO:0000256" key="14">
    <source>
        <dbReference type="RuleBase" id="RU000515"/>
    </source>
</evidence>
<evidence type="ECO:0000256" key="9">
    <source>
        <dbReference type="ARBA" id="ARBA00023239"/>
    </source>
</evidence>
<feature type="region of interest" description="Disordered" evidence="16">
    <location>
        <begin position="1"/>
        <end position="28"/>
    </location>
</feature>
<evidence type="ECO:0000256" key="15">
    <source>
        <dbReference type="RuleBase" id="RU004161"/>
    </source>
</evidence>
<evidence type="ECO:0000256" key="2">
    <source>
        <dbReference type="ARBA" id="ARBA00004694"/>
    </source>
</evidence>
<dbReference type="InterPro" id="IPR001731">
    <property type="entry name" value="ALAD"/>
</dbReference>
<dbReference type="OMA" id="YQMDYAN"/>
<feature type="compositionally biased region" description="Acidic residues" evidence="16">
    <location>
        <begin position="19"/>
        <end position="28"/>
    </location>
</feature>
<dbReference type="GO" id="GO:0005829">
    <property type="term" value="C:cytosol"/>
    <property type="evidence" value="ECO:0007669"/>
    <property type="project" value="TreeGrafter"/>
</dbReference>
<evidence type="ECO:0000256" key="7">
    <source>
        <dbReference type="ARBA" id="ARBA00022833"/>
    </source>
</evidence>
<evidence type="ECO:0000256" key="1">
    <source>
        <dbReference type="ARBA" id="ARBA00001947"/>
    </source>
</evidence>
<dbReference type="EMBL" id="GL447151">
    <property type="protein sequence ID" value="EFN86832.1"/>
    <property type="molecule type" value="Genomic_DNA"/>
</dbReference>
<dbReference type="STRING" id="610380.E2BBQ6"/>
<gene>
    <name evidence="17" type="ORF">EAI_01755</name>
</gene>
<evidence type="ECO:0000256" key="6">
    <source>
        <dbReference type="ARBA" id="ARBA00022723"/>
    </source>
</evidence>
<keyword evidence="8" id="KW-0350">Heme biosynthesis</keyword>
<keyword evidence="10 14" id="KW-0627">Porphyrin biosynthesis</keyword>
<evidence type="ECO:0000256" key="12">
    <source>
        <dbReference type="ARBA" id="ARBA00025861"/>
    </source>
</evidence>
<dbReference type="Gene3D" id="3.20.20.70">
    <property type="entry name" value="Aldolase class I"/>
    <property type="match status" value="1"/>
</dbReference>
<dbReference type="UniPathway" id="UPA00251">
    <property type="reaction ID" value="UER00318"/>
</dbReference>
<proteinExistence type="inferred from homology"/>
<dbReference type="GO" id="GO:0006782">
    <property type="term" value="P:protoporphyrinogen IX biosynthetic process"/>
    <property type="evidence" value="ECO:0007669"/>
    <property type="project" value="UniProtKB-UniPathway"/>
</dbReference>
<dbReference type="FunFam" id="3.20.20.70:FF:000048">
    <property type="entry name" value="Delta-aminolevulinic acid dehydratase"/>
    <property type="match status" value="1"/>
</dbReference>